<reference evidence="1" key="1">
    <citation type="submission" date="2022-07" db="EMBL/GenBank/DDBJ databases">
        <title>Phylogenomic reconstructions and comparative analyses of Kickxellomycotina fungi.</title>
        <authorList>
            <person name="Reynolds N.K."/>
            <person name="Stajich J.E."/>
            <person name="Barry K."/>
            <person name="Grigoriev I.V."/>
            <person name="Crous P."/>
            <person name="Smith M.E."/>
        </authorList>
    </citation>
    <scope>NUCLEOTIDE SEQUENCE</scope>
    <source>
        <strain evidence="1">RSA 567</strain>
    </source>
</reference>
<evidence type="ECO:0000313" key="2">
    <source>
        <dbReference type="Proteomes" id="UP001151582"/>
    </source>
</evidence>
<name>A0A9W8ASD0_9FUNG</name>
<accession>A0A9W8ASD0</accession>
<dbReference type="AlphaFoldDB" id="A0A9W8ASD0"/>
<comment type="caution">
    <text evidence="1">The sequence shown here is derived from an EMBL/GenBank/DDBJ whole genome shotgun (WGS) entry which is preliminary data.</text>
</comment>
<protein>
    <submittedName>
        <fullName evidence="1">Uncharacterized protein</fullName>
    </submittedName>
</protein>
<proteinExistence type="predicted"/>
<dbReference type="Proteomes" id="UP001151582">
    <property type="component" value="Unassembled WGS sequence"/>
</dbReference>
<dbReference type="OrthoDB" id="10649222at2759"/>
<sequence length="198" mass="22246">MSRRSVSTRSSSDSDADTVEYRPNFILSDHFYQCANPTLSTPADLAKALKDHLKFDLGIQNPYAYESTDNTLEAIAKAICPETEPEPVPSSSMWTWLKWVKPRVDPNLAFAQRACIPKDDWPQTVQVFLEVHVAHNGLQLDASTRESLYSDLAAQSDLNDGELKSKFAKLMLSNELDHVQEHPSDVTKMLVAKFYGNN</sequence>
<evidence type="ECO:0000313" key="1">
    <source>
        <dbReference type="EMBL" id="KAJ1967244.1"/>
    </source>
</evidence>
<dbReference type="EMBL" id="JANBQB010002394">
    <property type="protein sequence ID" value="KAJ1967244.1"/>
    <property type="molecule type" value="Genomic_DNA"/>
</dbReference>
<organism evidence="1 2">
    <name type="scientific">Dimargaris verticillata</name>
    <dbReference type="NCBI Taxonomy" id="2761393"/>
    <lineage>
        <taxon>Eukaryota</taxon>
        <taxon>Fungi</taxon>
        <taxon>Fungi incertae sedis</taxon>
        <taxon>Zoopagomycota</taxon>
        <taxon>Kickxellomycotina</taxon>
        <taxon>Dimargaritomycetes</taxon>
        <taxon>Dimargaritales</taxon>
        <taxon>Dimargaritaceae</taxon>
        <taxon>Dimargaris</taxon>
    </lineage>
</organism>
<keyword evidence="2" id="KW-1185">Reference proteome</keyword>
<gene>
    <name evidence="1" type="ORF">H4R34_006409</name>
</gene>